<comment type="subcellular location">
    <subcellularLocation>
        <location evidence="1 12">Endoplasmic reticulum membrane</location>
        <topology evidence="1 12">Multi-pass membrane protein</topology>
    </subcellularLocation>
</comment>
<comment type="caution">
    <text evidence="12">Lacks conserved residue(s) required for the propagation of feature annotation.</text>
</comment>
<evidence type="ECO:0000256" key="3">
    <source>
        <dbReference type="ARBA" id="ARBA00008698"/>
    </source>
</evidence>
<evidence type="ECO:0000313" key="14">
    <source>
        <dbReference type="Proteomes" id="UP000649328"/>
    </source>
</evidence>
<dbReference type="GO" id="GO:0005789">
    <property type="term" value="C:endoplasmic reticulum membrane"/>
    <property type="evidence" value="ECO:0007669"/>
    <property type="project" value="UniProtKB-SubCell"/>
</dbReference>
<evidence type="ECO:0000256" key="1">
    <source>
        <dbReference type="ARBA" id="ARBA00004477"/>
    </source>
</evidence>
<evidence type="ECO:0000256" key="12">
    <source>
        <dbReference type="RuleBase" id="RU363112"/>
    </source>
</evidence>
<comment type="similarity">
    <text evidence="3 12">Belongs to the PIGV family.</text>
</comment>
<dbReference type="PANTHER" id="PTHR12468:SF2">
    <property type="entry name" value="GPI MANNOSYLTRANSFERASE 2"/>
    <property type="match status" value="1"/>
</dbReference>
<organism evidence="13 14">
    <name type="scientific">Metschnikowia pulcherrima</name>
    <dbReference type="NCBI Taxonomy" id="27326"/>
    <lineage>
        <taxon>Eukaryota</taxon>
        <taxon>Fungi</taxon>
        <taxon>Dikarya</taxon>
        <taxon>Ascomycota</taxon>
        <taxon>Saccharomycotina</taxon>
        <taxon>Pichiomycetes</taxon>
        <taxon>Metschnikowiaceae</taxon>
        <taxon>Metschnikowia</taxon>
    </lineage>
</organism>
<dbReference type="EMBL" id="JACBPP010000003">
    <property type="protein sequence ID" value="KAF8002926.1"/>
    <property type="molecule type" value="Genomic_DNA"/>
</dbReference>
<dbReference type="EC" id="2.4.1.-" evidence="12"/>
<feature type="transmembrane region" description="Helical" evidence="12">
    <location>
        <begin position="400"/>
        <end position="420"/>
    </location>
</feature>
<dbReference type="GO" id="GO:0000009">
    <property type="term" value="F:alpha-1,6-mannosyltransferase activity"/>
    <property type="evidence" value="ECO:0007669"/>
    <property type="project" value="InterPro"/>
</dbReference>
<keyword evidence="9 12" id="KW-0256">Endoplasmic reticulum</keyword>
<gene>
    <name evidence="13" type="ORF">HF325_002171</name>
</gene>
<dbReference type="OrthoDB" id="10252502at2759"/>
<name>A0A8H7GUJ4_9ASCO</name>
<feature type="transmembrane region" description="Helical" evidence="12">
    <location>
        <begin position="372"/>
        <end position="388"/>
    </location>
</feature>
<keyword evidence="7 12" id="KW-0808">Transferase</keyword>
<reference evidence="13" key="1">
    <citation type="submission" date="2020-10" db="EMBL/GenBank/DDBJ databases">
        <title>The Whole-Genome Sequence of Metschnikowia persimmonesis, a Novel Endophytic Yeast Species Isolated from Medicinal Plant Diospyros kaki Thumb.</title>
        <authorList>
            <person name="Rahmat E."/>
            <person name="Kang Y."/>
        </authorList>
    </citation>
    <scope>NUCLEOTIDE SEQUENCE</scope>
    <source>
        <strain evidence="13">KIOM G15050</strain>
    </source>
</reference>
<dbReference type="GO" id="GO:0006506">
    <property type="term" value="P:GPI anchor biosynthetic process"/>
    <property type="evidence" value="ECO:0007669"/>
    <property type="project" value="UniProtKB-UniPathway"/>
</dbReference>
<evidence type="ECO:0000313" key="13">
    <source>
        <dbReference type="EMBL" id="KAF8002926.1"/>
    </source>
</evidence>
<comment type="function">
    <text evidence="12">Mannosyltransferase involved in glycosylphosphatidylinositol-anchor biosynthesis.</text>
</comment>
<keyword evidence="8 12" id="KW-0812">Transmembrane</keyword>
<dbReference type="AlphaFoldDB" id="A0A8H7GUJ4"/>
<keyword evidence="11 12" id="KW-0472">Membrane</keyword>
<feature type="transmembrane region" description="Helical" evidence="12">
    <location>
        <begin position="256"/>
        <end position="277"/>
    </location>
</feature>
<evidence type="ECO:0000256" key="2">
    <source>
        <dbReference type="ARBA" id="ARBA00004687"/>
    </source>
</evidence>
<dbReference type="GO" id="GO:0004376">
    <property type="term" value="F:GPI mannosyltransferase activity"/>
    <property type="evidence" value="ECO:0007669"/>
    <property type="project" value="InterPro"/>
</dbReference>
<comment type="caution">
    <text evidence="13">The sequence shown here is derived from an EMBL/GenBank/DDBJ whole genome shotgun (WGS) entry which is preliminary data.</text>
</comment>
<evidence type="ECO:0000256" key="8">
    <source>
        <dbReference type="ARBA" id="ARBA00022692"/>
    </source>
</evidence>
<feature type="transmembrane region" description="Helical" evidence="12">
    <location>
        <begin position="317"/>
        <end position="334"/>
    </location>
</feature>
<proteinExistence type="inferred from homology"/>
<feature type="transmembrane region" description="Helical" evidence="12">
    <location>
        <begin position="346"/>
        <end position="366"/>
    </location>
</feature>
<dbReference type="GO" id="GO:0031501">
    <property type="term" value="C:mannosyltransferase complex"/>
    <property type="evidence" value="ECO:0007669"/>
    <property type="project" value="TreeGrafter"/>
</dbReference>
<dbReference type="Proteomes" id="UP000649328">
    <property type="component" value="Unassembled WGS sequence"/>
</dbReference>
<accession>A0A8H7GUJ4</accession>
<keyword evidence="14" id="KW-1185">Reference proteome</keyword>
<keyword evidence="10 12" id="KW-1133">Transmembrane helix</keyword>
<dbReference type="Pfam" id="PF04188">
    <property type="entry name" value="Mannosyl_trans2"/>
    <property type="match status" value="2"/>
</dbReference>
<evidence type="ECO:0000256" key="4">
    <source>
        <dbReference type="ARBA" id="ARBA00013795"/>
    </source>
</evidence>
<evidence type="ECO:0000256" key="7">
    <source>
        <dbReference type="ARBA" id="ARBA00022679"/>
    </source>
</evidence>
<keyword evidence="6 12" id="KW-0328">Glycosyltransferase</keyword>
<dbReference type="InterPro" id="IPR007315">
    <property type="entry name" value="PIG-V/Gpi18"/>
</dbReference>
<evidence type="ECO:0000256" key="6">
    <source>
        <dbReference type="ARBA" id="ARBA00022676"/>
    </source>
</evidence>
<protein>
    <recommendedName>
        <fullName evidence="4 12">GPI mannosyltransferase 2</fullName>
        <ecNumber evidence="12">2.4.1.-</ecNumber>
    </recommendedName>
</protein>
<feature type="transmembrane region" description="Helical" evidence="12">
    <location>
        <begin position="131"/>
        <end position="154"/>
    </location>
</feature>
<keyword evidence="5 12" id="KW-0337">GPI-anchor biosynthesis</keyword>
<dbReference type="UniPathway" id="UPA00196"/>
<comment type="pathway">
    <text evidence="2 12">Glycolipid biosynthesis; glycosylphosphatidylinositol-anchor biosynthesis.</text>
</comment>
<evidence type="ECO:0000256" key="10">
    <source>
        <dbReference type="ARBA" id="ARBA00022989"/>
    </source>
</evidence>
<evidence type="ECO:0000256" key="5">
    <source>
        <dbReference type="ARBA" id="ARBA00022502"/>
    </source>
</evidence>
<evidence type="ECO:0000256" key="9">
    <source>
        <dbReference type="ARBA" id="ARBA00022824"/>
    </source>
</evidence>
<dbReference type="PANTHER" id="PTHR12468">
    <property type="entry name" value="GPI MANNOSYLTRANSFERASE 2"/>
    <property type="match status" value="1"/>
</dbReference>
<evidence type="ECO:0000256" key="11">
    <source>
        <dbReference type="ARBA" id="ARBA00023136"/>
    </source>
</evidence>
<sequence length="423" mass="48099">MNEQLVSMHFEPLRKIILFFWAVKAVQFAVLIYTPAQFDVSSALLLQNYIHEKAILSTFHTPIPLLNRVLNKSAYFVLDRIVDRLVSWDAVYFADLFANGIQYEHQYVFCPLWWRLIKAISGNRNTNFYSCLLNAVFISNLCHLAASVVLYFYTLEVFGKARIFSPSRMAMATLILYVCSPAAAYLTAPYSEAIAALCSFLCLYLREVSVGRDQHIVTSLLKLTNGQAVRTFENDDVSDHALEDETKMKHAPLANISNSAGLILGIAFLALQLHSYFSVCPSGRGEWCDSKFPSLFAYAQSHYWGNGFFKYWTTNNVANFLFAAPTIALLGYSVRYFGQTYPVERVLPVLAVNMVFLTLLLLFWHVQIITRIHTFLPVVYWLVAGLITQPNARHQRWARVVVTYFVGWNVLQTALFAAFLPPA</sequence>
<feature type="transmembrane region" description="Helical" evidence="12">
    <location>
        <begin position="174"/>
        <end position="205"/>
    </location>
</feature>